<evidence type="ECO:0000256" key="4">
    <source>
        <dbReference type="ARBA" id="ARBA00022475"/>
    </source>
</evidence>
<evidence type="ECO:0000256" key="7">
    <source>
        <dbReference type="ARBA" id="ARBA00022949"/>
    </source>
</evidence>
<dbReference type="PRINTS" id="PR01262">
    <property type="entry name" value="INNEXIN"/>
</dbReference>
<gene>
    <name evidence="12" type="primary">inx</name>
</gene>
<dbReference type="PANTHER" id="PTHR11893:SF39">
    <property type="entry name" value="INNEXIN INX1"/>
    <property type="match status" value="1"/>
</dbReference>
<keyword evidence="7" id="KW-0965">Cell junction</keyword>
<feature type="transmembrane region" description="Helical" evidence="12">
    <location>
        <begin position="186"/>
        <end position="204"/>
    </location>
</feature>
<dbReference type="Pfam" id="PF00876">
    <property type="entry name" value="Innexin"/>
    <property type="match status" value="1"/>
</dbReference>
<reference evidence="13" key="2">
    <citation type="journal article" date="2018" name="Biosci. Biotechnol. Biochem.">
        <title>Polysaccharide hydrolase of the hadal zone amphipods Hirondellea gigas.</title>
        <authorList>
            <person name="Kobayashi H."/>
            <person name="Nagahama T."/>
            <person name="Arai W."/>
            <person name="Sasagawa Y."/>
            <person name="Umeda M."/>
            <person name="Hayashi T."/>
            <person name="Nikaido I."/>
            <person name="Watanabe H."/>
            <person name="Oguri K."/>
            <person name="Kitazato H."/>
            <person name="Fujioka K."/>
            <person name="Kido Y."/>
            <person name="Takami H."/>
        </authorList>
    </citation>
    <scope>NUCLEOTIDE SEQUENCE</scope>
    <source>
        <tissue evidence="13">Whole body</tissue>
    </source>
</reference>
<evidence type="ECO:0000313" key="14">
    <source>
        <dbReference type="EMBL" id="LAC19479.1"/>
    </source>
</evidence>
<keyword evidence="4" id="KW-1003">Cell membrane</keyword>
<dbReference type="GO" id="GO:0005921">
    <property type="term" value="C:gap junction"/>
    <property type="evidence" value="ECO:0007669"/>
    <property type="project" value="UniProtKB-SubCell"/>
</dbReference>
<keyword evidence="9 12" id="KW-0406">Ion transport</keyword>
<dbReference type="GO" id="GO:0034220">
    <property type="term" value="P:monoatomic ion transmembrane transport"/>
    <property type="evidence" value="ECO:0007669"/>
    <property type="project" value="UniProtKB-KW"/>
</dbReference>
<keyword evidence="8 12" id="KW-1133">Transmembrane helix</keyword>
<evidence type="ECO:0000256" key="2">
    <source>
        <dbReference type="ARBA" id="ARBA00004651"/>
    </source>
</evidence>
<sequence length="381" mass="44148">MALNYIGPLKSLLERGDFPSESSMFRLHYQFTTALLLGSSIFLTANEFFGETINCMTDLPNHVINTYCWIKSTFTMDDYQYREVGRLVAQPGVGPPEGGYSDEELEEMWTFHNYYQWVVFFLCGQAALFYLPKVIWNGVEGGLMKSIASGLNKTLYKEDEVDGRKQIVIEYIITHIRMHNSYVYKYWFCELFCFVNIILQMFFVDKFLGNQFLTYGTDVVKYSNMDQTERVDPMIFVFPRMTKCLFHKFGPSGNIVRHDAFCLLPLNILNEKIFILQWFWFIILASLFGILIIYRLALLLLPGLRPRVMHQHNRAVPIEALQAFTSKTSIGDWWILYVLSKNIDPLIYRDIMSRLAKEIETSASNNPYGSSAPNLYASSSV</sequence>
<dbReference type="PROSITE" id="PS51013">
    <property type="entry name" value="PANNEXIN"/>
    <property type="match status" value="1"/>
</dbReference>
<proteinExistence type="evidence at transcript level"/>
<protein>
    <recommendedName>
        <fullName evidence="12">Innexin</fullName>
    </recommendedName>
</protein>
<evidence type="ECO:0000256" key="8">
    <source>
        <dbReference type="ARBA" id="ARBA00022989"/>
    </source>
</evidence>
<dbReference type="EMBL" id="IACT01000022">
    <property type="protein sequence ID" value="LAC19479.1"/>
    <property type="molecule type" value="mRNA"/>
</dbReference>
<accession>A0A2P2HW92</accession>
<dbReference type="GO" id="GO:0005243">
    <property type="term" value="F:gap junction channel activity"/>
    <property type="evidence" value="ECO:0007669"/>
    <property type="project" value="TreeGrafter"/>
</dbReference>
<comment type="function">
    <text evidence="12">Structural component of the gap junctions.</text>
</comment>
<organism evidence="13">
    <name type="scientific">Hirondellea gigas</name>
    <dbReference type="NCBI Taxonomy" id="1518452"/>
    <lineage>
        <taxon>Eukaryota</taxon>
        <taxon>Metazoa</taxon>
        <taxon>Ecdysozoa</taxon>
        <taxon>Arthropoda</taxon>
        <taxon>Crustacea</taxon>
        <taxon>Multicrustacea</taxon>
        <taxon>Malacostraca</taxon>
        <taxon>Eumalacostraca</taxon>
        <taxon>Peracarida</taxon>
        <taxon>Amphipoda</taxon>
        <taxon>Amphilochidea</taxon>
        <taxon>Lysianassida</taxon>
        <taxon>Lysianassidira</taxon>
        <taxon>Lysianassoidea</taxon>
        <taxon>Lysianassidae</taxon>
        <taxon>Hirondellea</taxon>
    </lineage>
</organism>
<comment type="similarity">
    <text evidence="12">Belongs to the pannexin family.</text>
</comment>
<name>A0A2P2HW92_9CRUS</name>
<evidence type="ECO:0000256" key="9">
    <source>
        <dbReference type="ARBA" id="ARBA00023065"/>
    </source>
</evidence>
<evidence type="ECO:0000256" key="11">
    <source>
        <dbReference type="ARBA" id="ARBA00023303"/>
    </source>
</evidence>
<reference evidence="14" key="1">
    <citation type="submission" date="2017-11" db="EMBL/GenBank/DDBJ databases">
        <title>The sensing device of the deep-sea amphipod.</title>
        <authorList>
            <person name="Kobayashi H."/>
            <person name="Nagahama T."/>
            <person name="Arai W."/>
            <person name="Sasagawa Y."/>
            <person name="Umeda M."/>
            <person name="Hayashi T."/>
            <person name="Nikaido I."/>
            <person name="Watanabe H."/>
            <person name="Oguri K."/>
            <person name="Kitazato H."/>
            <person name="Fujioka K."/>
            <person name="Kido Y."/>
            <person name="Takami H."/>
        </authorList>
    </citation>
    <scope>NUCLEOTIDE SEQUENCE</scope>
    <source>
        <tissue evidence="14">Whole body</tissue>
    </source>
</reference>
<keyword evidence="5 12" id="KW-0812">Transmembrane</keyword>
<dbReference type="PANTHER" id="PTHR11893">
    <property type="entry name" value="INNEXIN"/>
    <property type="match status" value="1"/>
</dbReference>
<dbReference type="InterPro" id="IPR000990">
    <property type="entry name" value="Innexin"/>
</dbReference>
<keyword evidence="10 12" id="KW-0472">Membrane</keyword>
<keyword evidence="3 12" id="KW-0813">Transport</keyword>
<evidence type="ECO:0000256" key="6">
    <source>
        <dbReference type="ARBA" id="ARBA00022868"/>
    </source>
</evidence>
<comment type="caution">
    <text evidence="12">Lacks conserved residue(s) required for the propagation of feature annotation.</text>
</comment>
<evidence type="ECO:0000256" key="1">
    <source>
        <dbReference type="ARBA" id="ARBA00004610"/>
    </source>
</evidence>
<dbReference type="GO" id="GO:0005886">
    <property type="term" value="C:plasma membrane"/>
    <property type="evidence" value="ECO:0007669"/>
    <property type="project" value="UniProtKB-SubCell"/>
</dbReference>
<evidence type="ECO:0000256" key="12">
    <source>
        <dbReference type="RuleBase" id="RU010713"/>
    </source>
</evidence>
<dbReference type="EMBL" id="IACF01000263">
    <property type="protein sequence ID" value="LAB66058.1"/>
    <property type="molecule type" value="mRNA"/>
</dbReference>
<keyword evidence="11 12" id="KW-0407">Ion channel</keyword>
<evidence type="ECO:0000256" key="3">
    <source>
        <dbReference type="ARBA" id="ARBA00022448"/>
    </source>
</evidence>
<feature type="transmembrane region" description="Helical" evidence="12">
    <location>
        <begin position="278"/>
        <end position="301"/>
    </location>
</feature>
<evidence type="ECO:0000313" key="13">
    <source>
        <dbReference type="EMBL" id="LAB66058.1"/>
    </source>
</evidence>
<evidence type="ECO:0000256" key="5">
    <source>
        <dbReference type="ARBA" id="ARBA00022692"/>
    </source>
</evidence>
<dbReference type="AlphaFoldDB" id="A0A2P2HW92"/>
<keyword evidence="6" id="KW-0303">Gap junction</keyword>
<evidence type="ECO:0000256" key="10">
    <source>
        <dbReference type="ARBA" id="ARBA00023136"/>
    </source>
</evidence>
<comment type="subcellular location">
    <subcellularLocation>
        <location evidence="1">Cell junction</location>
        <location evidence="1">Gap junction</location>
    </subcellularLocation>
    <subcellularLocation>
        <location evidence="2 12">Cell membrane</location>
        <topology evidence="2 12">Multi-pass membrane protein</topology>
    </subcellularLocation>
</comment>